<keyword evidence="3" id="KW-1185">Reference proteome</keyword>
<sequence>MIHLFCSSNRVTLSIKSGGRLSVITYWGKDLLRFVLSAGFHVGAVKVNAHCLHDEPSLPKSSGKFQMASGWMWREGARNMQNGPPPTSTLLSLEWQDTSLGQSTNGLDHE</sequence>
<reference evidence="2" key="2">
    <citation type="submission" date="2020-06" db="EMBL/GenBank/DDBJ databases">
        <authorList>
            <person name="Sheffer M."/>
        </authorList>
    </citation>
    <scope>NUCLEOTIDE SEQUENCE</scope>
</reference>
<protein>
    <submittedName>
        <fullName evidence="2">Uncharacterized protein</fullName>
    </submittedName>
</protein>
<evidence type="ECO:0000256" key="1">
    <source>
        <dbReference type="SAM" id="MobiDB-lite"/>
    </source>
</evidence>
<proteinExistence type="predicted"/>
<evidence type="ECO:0000313" key="2">
    <source>
        <dbReference type="EMBL" id="KAF8771151.1"/>
    </source>
</evidence>
<accession>A0A8T0EE43</accession>
<gene>
    <name evidence="2" type="ORF">HNY73_018603</name>
</gene>
<comment type="caution">
    <text evidence="2">The sequence shown here is derived from an EMBL/GenBank/DDBJ whole genome shotgun (WGS) entry which is preliminary data.</text>
</comment>
<dbReference type="AlphaFoldDB" id="A0A8T0EE43"/>
<feature type="region of interest" description="Disordered" evidence="1">
    <location>
        <begin position="77"/>
        <end position="110"/>
    </location>
</feature>
<name>A0A8T0EE43_ARGBR</name>
<organism evidence="2 3">
    <name type="scientific">Argiope bruennichi</name>
    <name type="common">Wasp spider</name>
    <name type="synonym">Aranea bruennichi</name>
    <dbReference type="NCBI Taxonomy" id="94029"/>
    <lineage>
        <taxon>Eukaryota</taxon>
        <taxon>Metazoa</taxon>
        <taxon>Ecdysozoa</taxon>
        <taxon>Arthropoda</taxon>
        <taxon>Chelicerata</taxon>
        <taxon>Arachnida</taxon>
        <taxon>Araneae</taxon>
        <taxon>Araneomorphae</taxon>
        <taxon>Entelegynae</taxon>
        <taxon>Araneoidea</taxon>
        <taxon>Araneidae</taxon>
        <taxon>Argiope</taxon>
    </lineage>
</organism>
<dbReference type="Proteomes" id="UP000807504">
    <property type="component" value="Unassembled WGS sequence"/>
</dbReference>
<dbReference type="EMBL" id="JABXBU010002228">
    <property type="protein sequence ID" value="KAF8771151.1"/>
    <property type="molecule type" value="Genomic_DNA"/>
</dbReference>
<reference evidence="2" key="1">
    <citation type="journal article" date="2020" name="bioRxiv">
        <title>Chromosome-level reference genome of the European wasp spider Argiope bruennichi: a resource for studies on range expansion and evolutionary adaptation.</title>
        <authorList>
            <person name="Sheffer M.M."/>
            <person name="Hoppe A."/>
            <person name="Krehenwinkel H."/>
            <person name="Uhl G."/>
            <person name="Kuss A.W."/>
            <person name="Jensen L."/>
            <person name="Jensen C."/>
            <person name="Gillespie R.G."/>
            <person name="Hoff K.J."/>
            <person name="Prost S."/>
        </authorList>
    </citation>
    <scope>NUCLEOTIDE SEQUENCE</scope>
</reference>
<evidence type="ECO:0000313" key="3">
    <source>
        <dbReference type="Proteomes" id="UP000807504"/>
    </source>
</evidence>
<feature type="compositionally biased region" description="Polar residues" evidence="1">
    <location>
        <begin position="88"/>
        <end position="110"/>
    </location>
</feature>